<dbReference type="SMART" id="SM00418">
    <property type="entry name" value="HTH_ARSR"/>
    <property type="match status" value="1"/>
</dbReference>
<accession>A0ABP7QQB4</accession>
<dbReference type="Gene3D" id="1.10.10.10">
    <property type="entry name" value="Winged helix-like DNA-binding domain superfamily/Winged helix DNA-binding domain"/>
    <property type="match status" value="1"/>
</dbReference>
<evidence type="ECO:0000256" key="1">
    <source>
        <dbReference type="ARBA" id="ARBA00023015"/>
    </source>
</evidence>
<keyword evidence="3" id="KW-0804">Transcription</keyword>
<dbReference type="SUPFAM" id="SSF46785">
    <property type="entry name" value="Winged helix' DNA-binding domain"/>
    <property type="match status" value="1"/>
</dbReference>
<evidence type="ECO:0000313" key="6">
    <source>
        <dbReference type="Proteomes" id="UP001501747"/>
    </source>
</evidence>
<keyword evidence="1" id="KW-0805">Transcription regulation</keyword>
<organism evidence="5 6">
    <name type="scientific">Allokutzneria multivorans</name>
    <dbReference type="NCBI Taxonomy" id="1142134"/>
    <lineage>
        <taxon>Bacteria</taxon>
        <taxon>Bacillati</taxon>
        <taxon>Actinomycetota</taxon>
        <taxon>Actinomycetes</taxon>
        <taxon>Pseudonocardiales</taxon>
        <taxon>Pseudonocardiaceae</taxon>
        <taxon>Allokutzneria</taxon>
    </lineage>
</organism>
<evidence type="ECO:0000259" key="4">
    <source>
        <dbReference type="SMART" id="SM00418"/>
    </source>
</evidence>
<dbReference type="InterPro" id="IPR036388">
    <property type="entry name" value="WH-like_DNA-bd_sf"/>
</dbReference>
<gene>
    <name evidence="5" type="ORF">GCM10022247_00940</name>
</gene>
<dbReference type="CDD" id="cd00090">
    <property type="entry name" value="HTH_ARSR"/>
    <property type="match status" value="1"/>
</dbReference>
<proteinExistence type="predicted"/>
<evidence type="ECO:0000256" key="3">
    <source>
        <dbReference type="ARBA" id="ARBA00023163"/>
    </source>
</evidence>
<name>A0ABP7QQB4_9PSEU</name>
<sequence length="200" mass="22251">MLCMPTQKHSNIQDPKQLRALAHPLRWKIIDLLTVHGQSTATKCAEALGESVANCSYHLNTLAKYGYVEQAPGGQGREKPWRIASTEQSWDVNGVNADPESAAAGQAATEAFLDFEATRMKSALRRSPSEPEEWRKANGFSATLAFVTPEELKELRSELQALLQRYNDRFENAELRPEGHRAVRLFLASTLADTPDKEGD</sequence>
<keyword evidence="6" id="KW-1185">Reference proteome</keyword>
<dbReference type="InterPro" id="IPR036390">
    <property type="entry name" value="WH_DNA-bd_sf"/>
</dbReference>
<dbReference type="PANTHER" id="PTHR33154">
    <property type="entry name" value="TRANSCRIPTIONAL REGULATOR, ARSR FAMILY"/>
    <property type="match status" value="1"/>
</dbReference>
<dbReference type="InterPro" id="IPR051081">
    <property type="entry name" value="HTH_MetalResp_TranReg"/>
</dbReference>
<evidence type="ECO:0000256" key="2">
    <source>
        <dbReference type="ARBA" id="ARBA00023125"/>
    </source>
</evidence>
<dbReference type="EMBL" id="BAABAL010000002">
    <property type="protein sequence ID" value="GAA3986399.1"/>
    <property type="molecule type" value="Genomic_DNA"/>
</dbReference>
<reference evidence="6" key="1">
    <citation type="journal article" date="2019" name="Int. J. Syst. Evol. Microbiol.">
        <title>The Global Catalogue of Microorganisms (GCM) 10K type strain sequencing project: providing services to taxonomists for standard genome sequencing and annotation.</title>
        <authorList>
            <consortium name="The Broad Institute Genomics Platform"/>
            <consortium name="The Broad Institute Genome Sequencing Center for Infectious Disease"/>
            <person name="Wu L."/>
            <person name="Ma J."/>
        </authorList>
    </citation>
    <scope>NUCLEOTIDE SEQUENCE [LARGE SCALE GENOMIC DNA]</scope>
    <source>
        <strain evidence="6">JCM 17342</strain>
    </source>
</reference>
<dbReference type="Proteomes" id="UP001501747">
    <property type="component" value="Unassembled WGS sequence"/>
</dbReference>
<comment type="caution">
    <text evidence="5">The sequence shown here is derived from an EMBL/GenBank/DDBJ whole genome shotgun (WGS) entry which is preliminary data.</text>
</comment>
<evidence type="ECO:0000313" key="5">
    <source>
        <dbReference type="EMBL" id="GAA3986399.1"/>
    </source>
</evidence>
<dbReference type="Pfam" id="PF25212">
    <property type="entry name" value="HVO_A0114"/>
    <property type="match status" value="1"/>
</dbReference>
<feature type="domain" description="HTH arsR-type" evidence="4">
    <location>
        <begin position="16"/>
        <end position="96"/>
    </location>
</feature>
<keyword evidence="2" id="KW-0238">DNA-binding</keyword>
<protein>
    <submittedName>
        <fullName evidence="5">Helix-turn-helix domain-containing protein</fullName>
    </submittedName>
</protein>
<dbReference type="PANTHER" id="PTHR33154:SF33">
    <property type="entry name" value="TRANSCRIPTIONAL REPRESSOR SDPR"/>
    <property type="match status" value="1"/>
</dbReference>
<dbReference type="InterPro" id="IPR001845">
    <property type="entry name" value="HTH_ArsR_DNA-bd_dom"/>
</dbReference>
<dbReference type="InterPro" id="IPR011991">
    <property type="entry name" value="ArsR-like_HTH"/>
</dbReference>